<proteinExistence type="predicted"/>
<evidence type="ECO:0000313" key="2">
    <source>
        <dbReference type="Proteomes" id="UP000292052"/>
    </source>
</evidence>
<comment type="caution">
    <text evidence="1">The sequence shown here is derived from an EMBL/GenBank/DDBJ whole genome shotgun (WGS) entry which is preliminary data.</text>
</comment>
<accession>A0A482V7V9</accession>
<name>A0A482V7V9_ASBVE</name>
<dbReference type="AlphaFoldDB" id="A0A482V7V9"/>
<evidence type="ECO:0000313" key="1">
    <source>
        <dbReference type="EMBL" id="RZB39269.1"/>
    </source>
</evidence>
<dbReference type="PANTHER" id="PTHR22933">
    <property type="entry name" value="FI18007P1-RELATED"/>
    <property type="match status" value="1"/>
</dbReference>
<organism evidence="1 2">
    <name type="scientific">Asbolus verrucosus</name>
    <name type="common">Desert ironclad beetle</name>
    <dbReference type="NCBI Taxonomy" id="1661398"/>
    <lineage>
        <taxon>Eukaryota</taxon>
        <taxon>Metazoa</taxon>
        <taxon>Ecdysozoa</taxon>
        <taxon>Arthropoda</taxon>
        <taxon>Hexapoda</taxon>
        <taxon>Insecta</taxon>
        <taxon>Pterygota</taxon>
        <taxon>Neoptera</taxon>
        <taxon>Endopterygota</taxon>
        <taxon>Coleoptera</taxon>
        <taxon>Polyphaga</taxon>
        <taxon>Cucujiformia</taxon>
        <taxon>Tenebrionidae</taxon>
        <taxon>Pimeliinae</taxon>
        <taxon>Asbolus</taxon>
    </lineage>
</organism>
<keyword evidence="2" id="KW-1185">Reference proteome</keyword>
<sequence length="103" mass="11675">LAILFYAAYCIRPMMVNGLKVDDGVGSTNETKNFIDEDFVYYQGVQGKPGVDFPVLSHIPRTTFNCRNVDSGYYADLETDCQVYGHFSQKIWLILCLSGFPYL</sequence>
<feature type="non-terminal residue" evidence="1">
    <location>
        <position position="1"/>
    </location>
</feature>
<protein>
    <submittedName>
        <fullName evidence="1">Uncharacterized protein</fullName>
    </submittedName>
</protein>
<dbReference type="InterPro" id="IPR052976">
    <property type="entry name" value="Scoloptoxin-like"/>
</dbReference>
<dbReference type="PANTHER" id="PTHR22933:SF42">
    <property type="entry name" value="FI18455P1-RELATED"/>
    <property type="match status" value="1"/>
</dbReference>
<reference evidence="1 2" key="1">
    <citation type="submission" date="2017-03" db="EMBL/GenBank/DDBJ databases">
        <title>Genome of the blue death feigning beetle - Asbolus verrucosus.</title>
        <authorList>
            <person name="Rider S.D."/>
        </authorList>
    </citation>
    <scope>NUCLEOTIDE SEQUENCE [LARGE SCALE GENOMIC DNA]</scope>
    <source>
        <strain evidence="1">Butters</strain>
        <tissue evidence="1">Head and leg muscle</tissue>
    </source>
</reference>
<dbReference type="STRING" id="1661398.A0A482V7V9"/>
<dbReference type="OrthoDB" id="6514762at2759"/>
<dbReference type="EMBL" id="QDEB01129790">
    <property type="protein sequence ID" value="RZB39269.1"/>
    <property type="molecule type" value="Genomic_DNA"/>
</dbReference>
<gene>
    <name evidence="1" type="ORF">BDFB_007675</name>
</gene>
<dbReference type="Proteomes" id="UP000292052">
    <property type="component" value="Unassembled WGS sequence"/>
</dbReference>